<dbReference type="Gene3D" id="3.90.1200.10">
    <property type="match status" value="1"/>
</dbReference>
<dbReference type="SUPFAM" id="SSF56112">
    <property type="entry name" value="Protein kinase-like (PK-like)"/>
    <property type="match status" value="1"/>
</dbReference>
<dbReference type="EMBL" id="JAULSO010000014">
    <property type="protein sequence ID" value="KAK3680703.1"/>
    <property type="molecule type" value="Genomic_DNA"/>
</dbReference>
<reference evidence="2" key="1">
    <citation type="journal article" date="2023" name="Mol. Phylogenet. Evol.">
        <title>Genome-scale phylogeny and comparative genomics of the fungal order Sordariales.</title>
        <authorList>
            <person name="Hensen N."/>
            <person name="Bonometti L."/>
            <person name="Westerberg I."/>
            <person name="Brannstrom I.O."/>
            <person name="Guillou S."/>
            <person name="Cros-Aarteil S."/>
            <person name="Calhoun S."/>
            <person name="Haridas S."/>
            <person name="Kuo A."/>
            <person name="Mondo S."/>
            <person name="Pangilinan J."/>
            <person name="Riley R."/>
            <person name="LaButti K."/>
            <person name="Andreopoulos B."/>
            <person name="Lipzen A."/>
            <person name="Chen C."/>
            <person name="Yan M."/>
            <person name="Daum C."/>
            <person name="Ng V."/>
            <person name="Clum A."/>
            <person name="Steindorff A."/>
            <person name="Ohm R.A."/>
            <person name="Martin F."/>
            <person name="Silar P."/>
            <person name="Natvig D.O."/>
            <person name="Lalanne C."/>
            <person name="Gautier V."/>
            <person name="Ament-Velasquez S.L."/>
            <person name="Kruys A."/>
            <person name="Hutchinson M.I."/>
            <person name="Powell A.J."/>
            <person name="Barry K."/>
            <person name="Miller A.N."/>
            <person name="Grigoriev I.V."/>
            <person name="Debuchy R."/>
            <person name="Gladieux P."/>
            <person name="Hiltunen Thoren M."/>
            <person name="Johannesson H."/>
        </authorList>
    </citation>
    <scope>NUCLEOTIDE SEQUENCE</scope>
    <source>
        <strain evidence="2">CBS 314.62</strain>
    </source>
</reference>
<evidence type="ECO:0000259" key="1">
    <source>
        <dbReference type="Pfam" id="PF01636"/>
    </source>
</evidence>
<dbReference type="Proteomes" id="UP001270362">
    <property type="component" value="Unassembled WGS sequence"/>
</dbReference>
<evidence type="ECO:0000313" key="2">
    <source>
        <dbReference type="EMBL" id="KAK3680703.1"/>
    </source>
</evidence>
<dbReference type="Pfam" id="PF01636">
    <property type="entry name" value="APH"/>
    <property type="match status" value="1"/>
</dbReference>
<dbReference type="InterPro" id="IPR051678">
    <property type="entry name" value="AGP_Transferase"/>
</dbReference>
<gene>
    <name evidence="3" type="ORF">B0T22DRAFT_466846</name>
    <name evidence="2" type="ORF">B0T22DRAFT_474523</name>
</gene>
<dbReference type="PANTHER" id="PTHR21310">
    <property type="entry name" value="AMINOGLYCOSIDE PHOSPHOTRANSFERASE-RELATED-RELATED"/>
    <property type="match status" value="1"/>
</dbReference>
<feature type="domain" description="Aminoglycoside phosphotransferase" evidence="1">
    <location>
        <begin position="2"/>
        <end position="216"/>
    </location>
</feature>
<dbReference type="EMBL" id="JAULSO010000003">
    <property type="protein sequence ID" value="KAK3685920.1"/>
    <property type="molecule type" value="Genomic_DNA"/>
</dbReference>
<feature type="non-terminal residue" evidence="2">
    <location>
        <position position="333"/>
    </location>
</feature>
<evidence type="ECO:0000313" key="3">
    <source>
        <dbReference type="EMBL" id="KAK3685920.1"/>
    </source>
</evidence>
<evidence type="ECO:0000313" key="4">
    <source>
        <dbReference type="Proteomes" id="UP001270362"/>
    </source>
</evidence>
<dbReference type="InterPro" id="IPR002575">
    <property type="entry name" value="Aminoglycoside_PTrfase"/>
</dbReference>
<keyword evidence="4" id="KW-1185">Reference proteome</keyword>
<dbReference type="AlphaFoldDB" id="A0AAE0WYZ8"/>
<organism evidence="2 4">
    <name type="scientific">Podospora appendiculata</name>
    <dbReference type="NCBI Taxonomy" id="314037"/>
    <lineage>
        <taxon>Eukaryota</taxon>
        <taxon>Fungi</taxon>
        <taxon>Dikarya</taxon>
        <taxon>Ascomycota</taxon>
        <taxon>Pezizomycotina</taxon>
        <taxon>Sordariomycetes</taxon>
        <taxon>Sordariomycetidae</taxon>
        <taxon>Sordariales</taxon>
        <taxon>Podosporaceae</taxon>
        <taxon>Podospora</taxon>
    </lineage>
</organism>
<proteinExistence type="predicted"/>
<accession>A0AAE0WYZ8</accession>
<reference evidence="2" key="2">
    <citation type="submission" date="2023-06" db="EMBL/GenBank/DDBJ databases">
        <authorList>
            <consortium name="Lawrence Berkeley National Laboratory"/>
            <person name="Haridas S."/>
            <person name="Hensen N."/>
            <person name="Bonometti L."/>
            <person name="Westerberg I."/>
            <person name="Brannstrom I.O."/>
            <person name="Guillou S."/>
            <person name="Cros-Aarteil S."/>
            <person name="Calhoun S."/>
            <person name="Kuo A."/>
            <person name="Mondo S."/>
            <person name="Pangilinan J."/>
            <person name="Riley R."/>
            <person name="Labutti K."/>
            <person name="Andreopoulos B."/>
            <person name="Lipzen A."/>
            <person name="Chen C."/>
            <person name="Yanf M."/>
            <person name="Daum C."/>
            <person name="Ng V."/>
            <person name="Clum A."/>
            <person name="Steindorff A."/>
            <person name="Ohm R."/>
            <person name="Martin F."/>
            <person name="Silar P."/>
            <person name="Natvig D."/>
            <person name="Lalanne C."/>
            <person name="Gautier V."/>
            <person name="Ament-Velasquez S.L."/>
            <person name="Kruys A."/>
            <person name="Hutchinson M.I."/>
            <person name="Powell A.J."/>
            <person name="Barry K."/>
            <person name="Miller A.N."/>
            <person name="Grigoriev I.V."/>
            <person name="Debuchy R."/>
            <person name="Gladieux P."/>
            <person name="Thoren M.H."/>
            <person name="Johannesson H."/>
        </authorList>
    </citation>
    <scope>NUCLEOTIDE SEQUENCE</scope>
    <source>
        <strain evidence="2">CBS 314.62</strain>
    </source>
</reference>
<sequence>MEFLQRHTRVPSPRVFDWACESDPANAVGVGYILMEKLPGVPLDWQGATAAQREKVVRQLADIMLEIERHSFARLGSLVETAAGTEMQVQSLAQHSTFRSGEDGKPIGPFRSSREALRTIVEAHLRMIARGEIGTADNAVDVFLAHRFRLDILDSVWSPNKAAEQGETFFLKHADDKGDHILVNADFDIVGVIDWEWCCTASREEAFASPCMMWPVAAFYDGANELADDELLLARVFREKGREDLARCVLDGRKIQRVLFALGPGGASHEDGKTFARLFTGLKRVFDLEHGSDDEGELGREEEAWEAWRAAALLRWKHESLLHALLHDVSVCL</sequence>
<dbReference type="PANTHER" id="PTHR21310:SF15">
    <property type="entry name" value="AMINOGLYCOSIDE PHOSPHOTRANSFERASE DOMAIN-CONTAINING PROTEIN"/>
    <property type="match status" value="1"/>
</dbReference>
<protein>
    <recommendedName>
        <fullName evidence="1">Aminoglycoside phosphotransferase domain-containing protein</fullName>
    </recommendedName>
</protein>
<comment type="caution">
    <text evidence="2">The sequence shown here is derived from an EMBL/GenBank/DDBJ whole genome shotgun (WGS) entry which is preliminary data.</text>
</comment>
<dbReference type="InterPro" id="IPR011009">
    <property type="entry name" value="Kinase-like_dom_sf"/>
</dbReference>
<name>A0AAE0WYZ8_9PEZI</name>